<sequence>MSIPEADKKYTYADYLTWPEGERWEIIDGVAYMQAAPSPAHQLICGELYRQLANYLRDKPCKAYPAPFCVRLIDGDEKKDEDIKKVVEPDITIVCDYSKIDKKGCNGTPDMIIEIISPSSIKNDRVLKFNKYESAGVKEYWIVEPEGKIVSVFTLQHNGRYGRPDIYTEDDAVSVTIFPDLKIELKSVFEGM</sequence>
<dbReference type="OrthoDB" id="9798254at2"/>
<organism evidence="2 3">
    <name type="scientific">Desulfitobacterium hafniense</name>
    <name type="common">Desulfitobacterium frappieri</name>
    <dbReference type="NCBI Taxonomy" id="49338"/>
    <lineage>
        <taxon>Bacteria</taxon>
        <taxon>Bacillati</taxon>
        <taxon>Bacillota</taxon>
        <taxon>Clostridia</taxon>
        <taxon>Eubacteriales</taxon>
        <taxon>Desulfitobacteriaceae</taxon>
        <taxon>Desulfitobacterium</taxon>
    </lineage>
</organism>
<comment type="caution">
    <text evidence="2">The sequence shown here is derived from an EMBL/GenBank/DDBJ whole genome shotgun (WGS) entry which is preliminary data.</text>
</comment>
<reference evidence="2 3" key="1">
    <citation type="submission" date="2015-12" db="EMBL/GenBank/DDBJ databases">
        <title>Draft Genome Sequence of Desulfitobacterium hafniense Strain DH, a Sulfate-reducing Bacterium Isolated from Paddy Soils.</title>
        <authorList>
            <person name="Bao P."/>
            <person name="Zhang X."/>
            <person name="Li G."/>
        </authorList>
    </citation>
    <scope>NUCLEOTIDE SEQUENCE [LARGE SCALE GENOMIC DNA]</scope>
    <source>
        <strain evidence="2 3">DH</strain>
    </source>
</reference>
<dbReference type="EMBL" id="LOCK01000026">
    <property type="protein sequence ID" value="KTE91422.1"/>
    <property type="molecule type" value="Genomic_DNA"/>
</dbReference>
<evidence type="ECO:0000259" key="1">
    <source>
        <dbReference type="Pfam" id="PF05685"/>
    </source>
</evidence>
<dbReference type="PANTHER" id="PTHR36558">
    <property type="entry name" value="GLR1098 PROTEIN"/>
    <property type="match status" value="1"/>
</dbReference>
<name>A0A0W1JJ91_DESHA</name>
<accession>A0A0W1JJ91</accession>
<dbReference type="Pfam" id="PF05685">
    <property type="entry name" value="Uma2"/>
    <property type="match status" value="1"/>
</dbReference>
<feature type="domain" description="Putative restriction endonuclease" evidence="1">
    <location>
        <begin position="13"/>
        <end position="184"/>
    </location>
</feature>
<evidence type="ECO:0000313" key="2">
    <source>
        <dbReference type="EMBL" id="KTE91422.1"/>
    </source>
</evidence>
<dbReference type="SUPFAM" id="SSF52980">
    <property type="entry name" value="Restriction endonuclease-like"/>
    <property type="match status" value="1"/>
</dbReference>
<dbReference type="Proteomes" id="UP000054623">
    <property type="component" value="Unassembled WGS sequence"/>
</dbReference>
<dbReference type="CDD" id="cd06260">
    <property type="entry name" value="DUF820-like"/>
    <property type="match status" value="1"/>
</dbReference>
<dbReference type="AlphaFoldDB" id="A0A0W1JJ91"/>
<dbReference type="InterPro" id="IPR011335">
    <property type="entry name" value="Restrct_endonuc-II-like"/>
</dbReference>
<gene>
    <name evidence="2" type="ORF">AT727_22575</name>
</gene>
<dbReference type="RefSeq" id="WP_005812610.1">
    <property type="nucleotide sequence ID" value="NZ_CABKQQ010000042.1"/>
</dbReference>
<proteinExistence type="predicted"/>
<protein>
    <recommendedName>
        <fullName evidence="1">Putative restriction endonuclease domain-containing protein</fullName>
    </recommendedName>
</protein>
<evidence type="ECO:0000313" key="3">
    <source>
        <dbReference type="Proteomes" id="UP000054623"/>
    </source>
</evidence>
<dbReference type="InterPro" id="IPR012296">
    <property type="entry name" value="Nuclease_put_TT1808"/>
</dbReference>
<dbReference type="PANTHER" id="PTHR36558:SF1">
    <property type="entry name" value="RESTRICTION ENDONUCLEASE DOMAIN-CONTAINING PROTEIN-RELATED"/>
    <property type="match status" value="1"/>
</dbReference>
<dbReference type="Gene3D" id="3.90.1570.10">
    <property type="entry name" value="tt1808, chain A"/>
    <property type="match status" value="1"/>
</dbReference>
<dbReference type="InterPro" id="IPR008538">
    <property type="entry name" value="Uma2"/>
</dbReference>